<name>A0A8H4F643_MUCCL</name>
<protein>
    <submittedName>
        <fullName evidence="1">Uncharacterized protein</fullName>
    </submittedName>
</protein>
<accession>A0A8H4F643</accession>
<sequence length="246" mass="28416">MKELENLVQKWFAYAEEKLNSPKILTINMHYVHHILQATRKLGPLRYTSARPMERAIGIIKNNIKSRQNPSENAFNFIKDHFALSQKNQKSALTPDPATVLKNSKAKQLNNQEHISVIGIDRVVEIQSYFPSRTGQKICILANKINSIVYKSSDHHNDMEFVEGEVVGIKYGFLQQLYMDGGSNYALIETVHPIKRDKTSGCAYYDRAEHRKRLNRIRLSDTISLEIEVPSIYKEHPTRINISWKH</sequence>
<comment type="caution">
    <text evidence="1">The sequence shown here is derived from an EMBL/GenBank/DDBJ whole genome shotgun (WGS) entry which is preliminary data.</text>
</comment>
<evidence type="ECO:0000313" key="2">
    <source>
        <dbReference type="Proteomes" id="UP000469890"/>
    </source>
</evidence>
<gene>
    <name evidence="1" type="ORF">FB192DRAFT_1453437</name>
</gene>
<organism evidence="1 2">
    <name type="scientific">Mucor circinelloides f. lusitanicus</name>
    <name type="common">Mucor racemosus var. lusitanicus</name>
    <dbReference type="NCBI Taxonomy" id="29924"/>
    <lineage>
        <taxon>Eukaryota</taxon>
        <taxon>Fungi</taxon>
        <taxon>Fungi incertae sedis</taxon>
        <taxon>Mucoromycota</taxon>
        <taxon>Mucoromycotina</taxon>
        <taxon>Mucoromycetes</taxon>
        <taxon>Mucorales</taxon>
        <taxon>Mucorineae</taxon>
        <taxon>Mucoraceae</taxon>
        <taxon>Mucor</taxon>
    </lineage>
</organism>
<reference evidence="1 2" key="1">
    <citation type="submission" date="2019-09" db="EMBL/GenBank/DDBJ databases">
        <authorList>
            <consortium name="DOE Joint Genome Institute"/>
            <person name="Mondo S.J."/>
            <person name="Navarro-Mendoza M.I."/>
            <person name="Perez-Arques C."/>
            <person name="Panchal S."/>
            <person name="Nicolas F.E."/>
            <person name="Ganguly P."/>
            <person name="Pangilinan J."/>
            <person name="Grigoriev I."/>
            <person name="Heitman J."/>
            <person name="Sanya K."/>
            <person name="Garre V."/>
        </authorList>
    </citation>
    <scope>NUCLEOTIDE SEQUENCE [LARGE SCALE GENOMIC DNA]</scope>
    <source>
        <strain evidence="1 2">MU402</strain>
    </source>
</reference>
<evidence type="ECO:0000313" key="1">
    <source>
        <dbReference type="EMBL" id="KAF1806344.1"/>
    </source>
</evidence>
<dbReference type="Proteomes" id="UP000469890">
    <property type="component" value="Unassembled WGS sequence"/>
</dbReference>
<proteinExistence type="predicted"/>
<dbReference type="AlphaFoldDB" id="A0A8H4F643"/>
<dbReference type="EMBL" id="JAAECE010000001">
    <property type="protein sequence ID" value="KAF1806344.1"/>
    <property type="molecule type" value="Genomic_DNA"/>
</dbReference>